<gene>
    <name evidence="2" type="ORF">KME25_34385</name>
</gene>
<protein>
    <submittedName>
        <fullName evidence="2">Filamentous hemagglutinin N-terminal domain-containing protein</fullName>
    </submittedName>
</protein>
<dbReference type="Gene3D" id="2.160.20.10">
    <property type="entry name" value="Single-stranded right-handed beta-helix, Pectin lyase-like"/>
    <property type="match status" value="1"/>
</dbReference>
<dbReference type="InterPro" id="IPR012334">
    <property type="entry name" value="Pectin_lyas_fold"/>
</dbReference>
<evidence type="ECO:0000313" key="3">
    <source>
        <dbReference type="Proteomes" id="UP000753908"/>
    </source>
</evidence>
<dbReference type="SMART" id="SM00912">
    <property type="entry name" value="Haemagg_act"/>
    <property type="match status" value="1"/>
</dbReference>
<dbReference type="EMBL" id="JAHHIF010000100">
    <property type="protein sequence ID" value="MBW4549451.1"/>
    <property type="molecule type" value="Genomic_DNA"/>
</dbReference>
<proteinExistence type="predicted"/>
<dbReference type="Pfam" id="PF05860">
    <property type="entry name" value="TPS"/>
    <property type="match status" value="1"/>
</dbReference>
<accession>A0A951UF43</accession>
<dbReference type="SUPFAM" id="SSF51126">
    <property type="entry name" value="Pectin lyase-like"/>
    <property type="match status" value="1"/>
</dbReference>
<organism evidence="2 3">
    <name type="scientific">Symplocastrum torsivum CPER-KK1</name>
    <dbReference type="NCBI Taxonomy" id="450513"/>
    <lineage>
        <taxon>Bacteria</taxon>
        <taxon>Bacillati</taxon>
        <taxon>Cyanobacteriota</taxon>
        <taxon>Cyanophyceae</taxon>
        <taxon>Oscillatoriophycideae</taxon>
        <taxon>Oscillatoriales</taxon>
        <taxon>Microcoleaceae</taxon>
        <taxon>Symplocastrum</taxon>
    </lineage>
</organism>
<comment type="caution">
    <text evidence="2">The sequence shown here is derived from an EMBL/GenBank/DDBJ whole genome shotgun (WGS) entry which is preliminary data.</text>
</comment>
<evidence type="ECO:0000313" key="2">
    <source>
        <dbReference type="EMBL" id="MBW4549451.1"/>
    </source>
</evidence>
<reference evidence="2" key="2">
    <citation type="journal article" date="2022" name="Microbiol. Resour. Announc.">
        <title>Metagenome Sequencing to Explore Phylogenomics of Terrestrial Cyanobacteria.</title>
        <authorList>
            <person name="Ward R.D."/>
            <person name="Stajich J.E."/>
            <person name="Johansen J.R."/>
            <person name="Huntemann M."/>
            <person name="Clum A."/>
            <person name="Foster B."/>
            <person name="Foster B."/>
            <person name="Roux S."/>
            <person name="Palaniappan K."/>
            <person name="Varghese N."/>
            <person name="Mukherjee S."/>
            <person name="Reddy T.B.K."/>
            <person name="Daum C."/>
            <person name="Copeland A."/>
            <person name="Chen I.A."/>
            <person name="Ivanova N.N."/>
            <person name="Kyrpides N.C."/>
            <person name="Shapiro N."/>
            <person name="Eloe-Fadrosh E.A."/>
            <person name="Pietrasiak N."/>
        </authorList>
    </citation>
    <scope>NUCLEOTIDE SEQUENCE</scope>
    <source>
        <strain evidence="2">CPER-KK1</strain>
    </source>
</reference>
<feature type="domain" description="Filamentous haemagglutinin FhaB/tRNA nuclease CdiA-like TPS" evidence="1">
    <location>
        <begin position="32"/>
        <end position="144"/>
    </location>
</feature>
<reference evidence="2" key="1">
    <citation type="submission" date="2021-05" db="EMBL/GenBank/DDBJ databases">
        <authorList>
            <person name="Pietrasiak N."/>
            <person name="Ward R."/>
            <person name="Stajich J.E."/>
            <person name="Kurbessoian T."/>
        </authorList>
    </citation>
    <scope>NUCLEOTIDE SEQUENCE</scope>
    <source>
        <strain evidence="2">CPER-KK1</strain>
    </source>
</reference>
<evidence type="ECO:0000259" key="1">
    <source>
        <dbReference type="SMART" id="SM00912"/>
    </source>
</evidence>
<dbReference type="InterPro" id="IPR008638">
    <property type="entry name" value="FhaB/CdiA-like_TPS"/>
</dbReference>
<feature type="non-terminal residue" evidence="2">
    <location>
        <position position="509"/>
    </location>
</feature>
<name>A0A951UF43_9CYAN</name>
<dbReference type="AlphaFoldDB" id="A0A951UF43"/>
<dbReference type="Proteomes" id="UP000753908">
    <property type="component" value="Unassembled WGS sequence"/>
</dbReference>
<dbReference type="InterPro" id="IPR011050">
    <property type="entry name" value="Pectin_lyase_fold/virulence"/>
</dbReference>
<dbReference type="NCBIfam" id="TIGR01901">
    <property type="entry name" value="adhes_NPXG"/>
    <property type="match status" value="1"/>
</dbReference>
<sequence length="509" mass="51220">MSGWHLNTWVLMGSAVWGLGCFQPLAAQVIPDNTLPAGERSQVTGNPNFQIDGGATRGGNLFHSFSDFSIPTGGSAFFNNAADVQNILTRVTGGSISNIDGLIRANGTANLFLLNPNGIIFGPNASLDIQGSFVATTAERIQLGDSGYFSAVQPQTSSLLSVSPGALFFNAVANQPTAIINQGNLSTGKHLTLSAGNLDLQGQLLSGGDLTLEAQDTVKVRDTIASPVIVTSGRNLTIQGNQSVDILALNHPQSKIQSGGNLNLVSDGDISGDARFESGGSLSMLTLSGTPGNFVSWFDPIIQTNGDVLFGDYTGVALKVEATGSIEGGNIRITGPDTAIPADDPDFDTLTSRPSVILRAGLPSVNAPNVPENAGGTGFAPSLGLPLGITVGNINTSSGNGGNGGDIILSAANGSINTGGLFSYSLSESGNAGQGGAISLTADNGSITTGFLDSTSFSSSEGDAGQGGAISLTAANGSINTGGLFSYSLSESGNAGQGGAISLTADNGS</sequence>